<protein>
    <submittedName>
        <fullName evidence="1">Uncharacterized protein</fullName>
    </submittedName>
</protein>
<accession>A0ACB6Z688</accession>
<reference evidence="1" key="2">
    <citation type="journal article" date="2020" name="Nat. Commun.">
        <title>Large-scale genome sequencing of mycorrhizal fungi provides insights into the early evolution of symbiotic traits.</title>
        <authorList>
            <person name="Miyauchi S."/>
            <person name="Kiss E."/>
            <person name="Kuo A."/>
            <person name="Drula E."/>
            <person name="Kohler A."/>
            <person name="Sanchez-Garcia M."/>
            <person name="Morin E."/>
            <person name="Andreopoulos B."/>
            <person name="Barry K.W."/>
            <person name="Bonito G."/>
            <person name="Buee M."/>
            <person name="Carver A."/>
            <person name="Chen C."/>
            <person name="Cichocki N."/>
            <person name="Clum A."/>
            <person name="Culley D."/>
            <person name="Crous P.W."/>
            <person name="Fauchery L."/>
            <person name="Girlanda M."/>
            <person name="Hayes R.D."/>
            <person name="Keri Z."/>
            <person name="LaButti K."/>
            <person name="Lipzen A."/>
            <person name="Lombard V."/>
            <person name="Magnuson J."/>
            <person name="Maillard F."/>
            <person name="Murat C."/>
            <person name="Nolan M."/>
            <person name="Ohm R.A."/>
            <person name="Pangilinan J."/>
            <person name="Pereira M.F."/>
            <person name="Perotto S."/>
            <person name="Peter M."/>
            <person name="Pfister S."/>
            <person name="Riley R."/>
            <person name="Sitrit Y."/>
            <person name="Stielow J.B."/>
            <person name="Szollosi G."/>
            <person name="Zifcakova L."/>
            <person name="Stursova M."/>
            <person name="Spatafora J.W."/>
            <person name="Tedersoo L."/>
            <person name="Vaario L.M."/>
            <person name="Yamada A."/>
            <person name="Yan M."/>
            <person name="Wang P."/>
            <person name="Xu J."/>
            <person name="Bruns T."/>
            <person name="Baldrian P."/>
            <person name="Vilgalys R."/>
            <person name="Dunand C."/>
            <person name="Henrissat B."/>
            <person name="Grigoriev I.V."/>
            <person name="Hibbett D."/>
            <person name="Nagy L.G."/>
            <person name="Martin F.M."/>
        </authorList>
    </citation>
    <scope>NUCLEOTIDE SEQUENCE</scope>
    <source>
        <strain evidence="1">P2</strain>
    </source>
</reference>
<reference evidence="1" key="1">
    <citation type="submission" date="2019-10" db="EMBL/GenBank/DDBJ databases">
        <authorList>
            <consortium name="DOE Joint Genome Institute"/>
            <person name="Kuo A."/>
            <person name="Miyauchi S."/>
            <person name="Kiss E."/>
            <person name="Drula E."/>
            <person name="Kohler A."/>
            <person name="Sanchez-Garcia M."/>
            <person name="Andreopoulos B."/>
            <person name="Barry K.W."/>
            <person name="Bonito G."/>
            <person name="Buee M."/>
            <person name="Carver A."/>
            <person name="Chen C."/>
            <person name="Cichocki N."/>
            <person name="Clum A."/>
            <person name="Culley D."/>
            <person name="Crous P.W."/>
            <person name="Fauchery L."/>
            <person name="Girlanda M."/>
            <person name="Hayes R."/>
            <person name="Keri Z."/>
            <person name="Labutti K."/>
            <person name="Lipzen A."/>
            <person name="Lombard V."/>
            <person name="Magnuson J."/>
            <person name="Maillard F."/>
            <person name="Morin E."/>
            <person name="Murat C."/>
            <person name="Nolan M."/>
            <person name="Ohm R."/>
            <person name="Pangilinan J."/>
            <person name="Pereira M."/>
            <person name="Perotto S."/>
            <person name="Peter M."/>
            <person name="Riley R."/>
            <person name="Sitrit Y."/>
            <person name="Stielow B."/>
            <person name="Szollosi G."/>
            <person name="Zifcakova L."/>
            <person name="Stursova M."/>
            <person name="Spatafora J.W."/>
            <person name="Tedersoo L."/>
            <person name="Vaario L.-M."/>
            <person name="Yamada A."/>
            <person name="Yan M."/>
            <person name="Wang P."/>
            <person name="Xu J."/>
            <person name="Bruns T."/>
            <person name="Baldrian P."/>
            <person name="Vilgalys R."/>
            <person name="Henrissat B."/>
            <person name="Grigoriev I.V."/>
            <person name="Hibbett D."/>
            <person name="Nagy L.G."/>
            <person name="Martin F.M."/>
        </authorList>
    </citation>
    <scope>NUCLEOTIDE SEQUENCE</scope>
    <source>
        <strain evidence="1">P2</strain>
    </source>
</reference>
<name>A0ACB6Z688_THEGA</name>
<dbReference type="Proteomes" id="UP000886501">
    <property type="component" value="Unassembled WGS sequence"/>
</dbReference>
<organism evidence="1 2">
    <name type="scientific">Thelephora ganbajun</name>
    <name type="common">Ganba fungus</name>
    <dbReference type="NCBI Taxonomy" id="370292"/>
    <lineage>
        <taxon>Eukaryota</taxon>
        <taxon>Fungi</taxon>
        <taxon>Dikarya</taxon>
        <taxon>Basidiomycota</taxon>
        <taxon>Agaricomycotina</taxon>
        <taxon>Agaricomycetes</taxon>
        <taxon>Thelephorales</taxon>
        <taxon>Thelephoraceae</taxon>
        <taxon>Thelephora</taxon>
    </lineage>
</organism>
<dbReference type="EMBL" id="MU118101">
    <property type="protein sequence ID" value="KAF9645156.1"/>
    <property type="molecule type" value="Genomic_DNA"/>
</dbReference>
<keyword evidence="2" id="KW-1185">Reference proteome</keyword>
<sequence>MHIPPPVVQSGWVSSIYHSSQLVIQDYSALQIPDLTTLKLDTLAIPALLSTSSVLLLLIHFISTRKSVKRIFRVEDEEEFEPAVEEVPRGRVAKLRHHANRYGGLIIFIFRILRLLAVLDLVGLTVATLILGSKGVVHATHHHAQLLNWGLLGTYSYASVLALVAVSTPSKIANVANTHLVWVLFGTWVVYGYRDIYPLGTFALQPLDFHEGWLMWTKLAVLTFAATIVPSFIPTQYVPFDPKNPATDVNPEQTASWFSFVFSFFLDEVIFKAARVPRLPAEDFPPLADYDWAPHLVKKSFPYLDPLSGTFKKHMFFGLMKVFRREYITMCFLLALKTASTFLSPIAINGLLTYLGEGGKGAIVRPWVWIFLLFVSPLVGSVVFQCYIFITTRLLAQTQGIITQLVFEHALRVRMQSESAESSSVSRPPTETSTPDTASVAESTTTNHSVGGVNETTTSTLTVQSSPSSSDEDSIKKSKRRKSEDKEEEKKTERGSNLIGKITNLVSTDLKNIVDGRDFPILFVSLPLQIILCIVFLYKILGWSAIAGMTTMLALYPLSGWIASKMQNVQTEKMKITDARVQVVTEVMNVIRMVKVFGWEKHIDEKIAAKREEELAYQRKRIILEIISNILNFSIAVITMIVSFACYTIVMKEEMTAAKVFSAMSVFDTLRNQMWVIFYHIPMIIQAKVSLDRVNDFLRKTELLDAFDPAQAENTIASNVPGNSSLIGIRNASFTWSSGSSGAVTSGSSRRNFDLWIKDEVVFKLGKINLIVGPTGCGKTSLLMALLGELHYIPSGPDSWFNLPRENGVAHAAQESWVQNETIRDNILFGSEFDKVRYRKVIHQCGLSKDLSLFEAGDKTEVGEKGLTLSGGQKARVTLARAIYSQAQVLILDDILAALDVHTAKWIVEMCLQGDLVRGRTVLLVTHNIALAGPVADFVVSLGQDGQILSQGTFSEALKSNKALLKEVKAEDAEVAKADETIDDVLPEIPEGKGGKLIVKEEIAEGHVSWSAIQMYIVGMGGSFPVLFWIVVLGCWCVEEFTLVIQTWFLGYWSSQYEILPPWQVDSIRYILGYAGLLVFATCVSSIATSVYVFGGLRASRTIHRRLISSVLGTTLRWLDSTPVARVIARCTQDMQSVDSTIPDYLNAVLTMGISMFAKFVAIVAFSPVFLFPGVAAFVIGALVGQIYIKAQLSVKREMSNARSPVLSHFGAAIAGIVSIRAYSAQNSFRQESLRRIDKVTRPSRTFYNLNRWISIRVDAVGTTFSSALAIYLVYGTGAIYKPGSAANIGFSLNMAVGFSTMILWWVRCLNEFEVSGNSLERIQEYGSIGQEPKPTPEGVPPAYWPASGELIVDDLSAKYSVDGPEVLHGLNFCIKSGERVGVVGRTGSGKTRSTWTL</sequence>
<evidence type="ECO:0000313" key="2">
    <source>
        <dbReference type="Proteomes" id="UP000886501"/>
    </source>
</evidence>
<gene>
    <name evidence="1" type="ORF">BDM02DRAFT_3189933</name>
</gene>
<proteinExistence type="predicted"/>
<comment type="caution">
    <text evidence="1">The sequence shown here is derived from an EMBL/GenBank/DDBJ whole genome shotgun (WGS) entry which is preliminary data.</text>
</comment>
<evidence type="ECO:0000313" key="1">
    <source>
        <dbReference type="EMBL" id="KAF9645156.1"/>
    </source>
</evidence>